<comment type="subcellular location">
    <subcellularLocation>
        <location evidence="3">Plastid</location>
    </subcellularLocation>
</comment>
<evidence type="ECO:0000313" key="17">
    <source>
        <dbReference type="EMBL" id="KAF3447176.1"/>
    </source>
</evidence>
<dbReference type="CDD" id="cd07033">
    <property type="entry name" value="TPP_PYR_DXS_TK_like"/>
    <property type="match status" value="1"/>
</dbReference>
<dbReference type="SUPFAM" id="SSF52922">
    <property type="entry name" value="TK C-terminal domain-like"/>
    <property type="match status" value="1"/>
</dbReference>
<dbReference type="PANTHER" id="PTHR43322:SF3">
    <property type="entry name" value="1-DEOXY-D-XYLULOSE-5-PHOSPHATE SYNTHASE"/>
    <property type="match status" value="1"/>
</dbReference>
<evidence type="ECO:0000256" key="2">
    <source>
        <dbReference type="ARBA" id="ARBA00001964"/>
    </source>
</evidence>
<dbReference type="Pfam" id="PF02780">
    <property type="entry name" value="Transketolase_C"/>
    <property type="match status" value="1"/>
</dbReference>
<comment type="catalytic activity">
    <reaction evidence="15">
        <text>D-glyceraldehyde 3-phosphate + pyruvate + H(+) = 1-deoxy-D-xylulose 5-phosphate + CO2</text>
        <dbReference type="Rhea" id="RHEA:12605"/>
        <dbReference type="ChEBI" id="CHEBI:15361"/>
        <dbReference type="ChEBI" id="CHEBI:15378"/>
        <dbReference type="ChEBI" id="CHEBI:16526"/>
        <dbReference type="ChEBI" id="CHEBI:57792"/>
        <dbReference type="ChEBI" id="CHEBI:59776"/>
        <dbReference type="EC" id="2.2.1.7"/>
    </reaction>
    <physiologicalReaction direction="left-to-right" evidence="15">
        <dbReference type="Rhea" id="RHEA:12606"/>
    </physiologicalReaction>
</comment>
<dbReference type="PANTHER" id="PTHR43322">
    <property type="entry name" value="1-D-DEOXYXYLULOSE 5-PHOSPHATE SYNTHASE-RELATED"/>
    <property type="match status" value="1"/>
</dbReference>
<dbReference type="FunFam" id="3.40.50.970:FF:000005">
    <property type="entry name" value="1-deoxy-D-xylulose-5-phosphate synthase"/>
    <property type="match status" value="1"/>
</dbReference>
<keyword evidence="9" id="KW-0808">Transferase</keyword>
<organism evidence="17 18">
    <name type="scientific">Rhamnella rubrinervis</name>
    <dbReference type="NCBI Taxonomy" id="2594499"/>
    <lineage>
        <taxon>Eukaryota</taxon>
        <taxon>Viridiplantae</taxon>
        <taxon>Streptophyta</taxon>
        <taxon>Embryophyta</taxon>
        <taxon>Tracheophyta</taxon>
        <taxon>Spermatophyta</taxon>
        <taxon>Magnoliopsida</taxon>
        <taxon>eudicotyledons</taxon>
        <taxon>Gunneridae</taxon>
        <taxon>Pentapetalae</taxon>
        <taxon>rosids</taxon>
        <taxon>fabids</taxon>
        <taxon>Rosales</taxon>
        <taxon>Rhamnaceae</taxon>
        <taxon>rhamnoid group</taxon>
        <taxon>Rhamneae</taxon>
        <taxon>Rhamnella</taxon>
    </lineage>
</organism>
<name>A0A8K0H7H1_9ROSA</name>
<protein>
    <recommendedName>
        <fullName evidence="7">1-deoxy-D-xylulose-5-phosphate synthase</fullName>
        <ecNumber evidence="7">2.2.1.7</ecNumber>
    </recommendedName>
</protein>
<dbReference type="Gene3D" id="3.40.50.970">
    <property type="match status" value="2"/>
</dbReference>
<sequence>MGAASAGYPFGVLAHSHGKFGNLPQKIDLFGYYFPLHVETSRINLYPSSASNTTSKGLVSRLCSLPDFDDFISEEVSTPILDLVENPIRLKNLSPNELKQLADEIRLELSYIMSKTQRSFKASFSAVELTVAIHHVFHAPVDKILWDVGEQAFAHKILTGRRHHMHTVRQKNGLSGLTSRSESEYDPFGAGHGCNSISAGLGMAVARDIKGKRERIVSVISNETTMAGQLYEAMSNAGYLDSNMVVILNDSRHSLLPKTDEGPRTSVSALSSTLIRFQSSKSFRKFREVAKGVTKRIGRELGLYYIGPVDGHNIEDLICVLREVASLDSLGPVLVHVITEENHGANNNQKKEIVYKQQEDVAGSSNPNSLSSKIHSRTFSDCFAEALIAEADKDTDIVTVHAGMHMEPSLQLFQERFPDKFFDVGMAEQHAVTFSAGLSCGGLKPFCVIPSAFLQRAYDQVVHDVDRQRIPVRFVITSAGLVGSDGPLQCGAFDITLMACLPNMIVMAPSNEDELAHMVATAAFIDDGPVCFRYPRGSVVGMDYTLCSGIPLEIGKGKILVEGKDVALLGYGAMVQNCLKAQTLLAKLGIEVTVADARFCKPLDIKLLRELCRNHAFLITVEEGAIGGFGSHVAQFMALDGRLDGRTKWRPLVLPDNYIEHASPNEQLALAGLTGHHIAATALSLLGRTREALLLMC</sequence>
<dbReference type="GO" id="GO:0046872">
    <property type="term" value="F:metal ion binding"/>
    <property type="evidence" value="ECO:0007669"/>
    <property type="project" value="UniProtKB-KW"/>
</dbReference>
<evidence type="ECO:0000256" key="11">
    <source>
        <dbReference type="ARBA" id="ARBA00022842"/>
    </source>
</evidence>
<keyword evidence="12" id="KW-0784">Thiamine biosynthesis</keyword>
<dbReference type="GO" id="GO:0009536">
    <property type="term" value="C:plastid"/>
    <property type="evidence" value="ECO:0007669"/>
    <property type="project" value="UniProtKB-SubCell"/>
</dbReference>
<dbReference type="GO" id="GO:0008661">
    <property type="term" value="F:1-deoxy-D-xylulose-5-phosphate synthase activity"/>
    <property type="evidence" value="ECO:0007669"/>
    <property type="project" value="UniProtKB-EC"/>
</dbReference>
<evidence type="ECO:0000259" key="16">
    <source>
        <dbReference type="SMART" id="SM00861"/>
    </source>
</evidence>
<dbReference type="GO" id="GO:0009228">
    <property type="term" value="P:thiamine biosynthetic process"/>
    <property type="evidence" value="ECO:0007669"/>
    <property type="project" value="UniProtKB-KW"/>
</dbReference>
<evidence type="ECO:0000256" key="6">
    <source>
        <dbReference type="ARBA" id="ARBA00011738"/>
    </source>
</evidence>
<feature type="domain" description="Transketolase-like pyrimidine-binding" evidence="16">
    <location>
        <begin position="377"/>
        <end position="542"/>
    </location>
</feature>
<comment type="pathway">
    <text evidence="4">Metabolic intermediate biosynthesis; 1-deoxy-D-xylulose 5-phosphate biosynthesis; 1-deoxy-D-xylulose 5-phosphate from D-glyceraldehyde 3-phosphate and pyruvate: step 1/1.</text>
</comment>
<evidence type="ECO:0000256" key="9">
    <source>
        <dbReference type="ARBA" id="ARBA00022679"/>
    </source>
</evidence>
<comment type="cofactor">
    <cofactor evidence="1">
        <name>Mg(2+)</name>
        <dbReference type="ChEBI" id="CHEBI:18420"/>
    </cofactor>
</comment>
<dbReference type="EMBL" id="VOIH02000005">
    <property type="protein sequence ID" value="KAF3447176.1"/>
    <property type="molecule type" value="Genomic_DNA"/>
</dbReference>
<comment type="caution">
    <text evidence="17">The sequence shown here is derived from an EMBL/GenBank/DDBJ whole genome shotgun (WGS) entry which is preliminary data.</text>
</comment>
<evidence type="ECO:0000256" key="5">
    <source>
        <dbReference type="ARBA" id="ARBA00011081"/>
    </source>
</evidence>
<keyword evidence="14" id="KW-0414">Isoprene biosynthesis</keyword>
<dbReference type="SUPFAM" id="SSF52518">
    <property type="entry name" value="Thiamin diphosphate-binding fold (THDP-binding)"/>
    <property type="match status" value="2"/>
</dbReference>
<evidence type="ECO:0000256" key="10">
    <source>
        <dbReference type="ARBA" id="ARBA00022723"/>
    </source>
</evidence>
<dbReference type="SMART" id="SM00861">
    <property type="entry name" value="Transket_pyr"/>
    <property type="match status" value="1"/>
</dbReference>
<evidence type="ECO:0000256" key="8">
    <source>
        <dbReference type="ARBA" id="ARBA00022640"/>
    </source>
</evidence>
<evidence type="ECO:0000256" key="12">
    <source>
        <dbReference type="ARBA" id="ARBA00022977"/>
    </source>
</evidence>
<evidence type="ECO:0000256" key="15">
    <source>
        <dbReference type="ARBA" id="ARBA00050872"/>
    </source>
</evidence>
<evidence type="ECO:0000256" key="14">
    <source>
        <dbReference type="ARBA" id="ARBA00023229"/>
    </source>
</evidence>
<comment type="similarity">
    <text evidence="5">Belongs to the transketolase family. DXPS subfamily.</text>
</comment>
<evidence type="ECO:0000256" key="3">
    <source>
        <dbReference type="ARBA" id="ARBA00004474"/>
    </source>
</evidence>
<dbReference type="InterPro" id="IPR005475">
    <property type="entry name" value="Transketolase-like_Pyr-bd"/>
</dbReference>
<dbReference type="GO" id="GO:0016114">
    <property type="term" value="P:terpenoid biosynthetic process"/>
    <property type="evidence" value="ECO:0007669"/>
    <property type="project" value="InterPro"/>
</dbReference>
<dbReference type="CDD" id="cd02007">
    <property type="entry name" value="TPP_DXS"/>
    <property type="match status" value="1"/>
</dbReference>
<dbReference type="EC" id="2.2.1.7" evidence="7"/>
<gene>
    <name evidence="17" type="ORF">FNV43_RR12356</name>
</gene>
<dbReference type="UniPathway" id="UPA00064">
    <property type="reaction ID" value="UER00091"/>
</dbReference>
<evidence type="ECO:0000256" key="1">
    <source>
        <dbReference type="ARBA" id="ARBA00001946"/>
    </source>
</evidence>
<keyword evidence="8" id="KW-0934">Plastid</keyword>
<dbReference type="FunFam" id="3.40.50.920:FF:000002">
    <property type="entry name" value="1-deoxy-D-xylulose-5-phosphate synthase"/>
    <property type="match status" value="1"/>
</dbReference>
<dbReference type="InterPro" id="IPR033248">
    <property type="entry name" value="Transketolase_C"/>
</dbReference>
<evidence type="ECO:0000313" key="18">
    <source>
        <dbReference type="Proteomes" id="UP000796880"/>
    </source>
</evidence>
<dbReference type="InterPro" id="IPR029061">
    <property type="entry name" value="THDP-binding"/>
</dbReference>
<dbReference type="AlphaFoldDB" id="A0A8K0H7H1"/>
<reference evidence="17" key="1">
    <citation type="submission" date="2020-03" db="EMBL/GenBank/DDBJ databases">
        <title>A high-quality chromosome-level genome assembly of a woody plant with both climbing and erect habits, Rhamnella rubrinervis.</title>
        <authorList>
            <person name="Lu Z."/>
            <person name="Yang Y."/>
            <person name="Zhu X."/>
            <person name="Sun Y."/>
        </authorList>
    </citation>
    <scope>NUCLEOTIDE SEQUENCE</scope>
    <source>
        <strain evidence="17">BYM</strain>
        <tissue evidence="17">Leaf</tissue>
    </source>
</reference>
<dbReference type="InterPro" id="IPR009014">
    <property type="entry name" value="Transketo_C/PFOR_II"/>
</dbReference>
<dbReference type="InterPro" id="IPR005477">
    <property type="entry name" value="Dxylulose-5-P_synthase"/>
</dbReference>
<comment type="subunit">
    <text evidence="6">Homodimer.</text>
</comment>
<proteinExistence type="inferred from homology"/>
<dbReference type="GO" id="GO:0019288">
    <property type="term" value="P:isopentenyl diphosphate biosynthetic process, methylerythritol 4-phosphate pathway"/>
    <property type="evidence" value="ECO:0007669"/>
    <property type="project" value="UniProtKB-ARBA"/>
</dbReference>
<dbReference type="Proteomes" id="UP000796880">
    <property type="component" value="Unassembled WGS sequence"/>
</dbReference>
<keyword evidence="13" id="KW-0786">Thiamine pyrophosphate</keyword>
<dbReference type="NCBIfam" id="NF003933">
    <property type="entry name" value="PRK05444.2-2"/>
    <property type="match status" value="1"/>
</dbReference>
<dbReference type="Pfam" id="PF02779">
    <property type="entry name" value="Transket_pyr"/>
    <property type="match status" value="1"/>
</dbReference>
<dbReference type="Gene3D" id="3.40.50.920">
    <property type="match status" value="1"/>
</dbReference>
<comment type="cofactor">
    <cofactor evidence="2">
        <name>thiamine diphosphate</name>
        <dbReference type="ChEBI" id="CHEBI:58937"/>
    </cofactor>
</comment>
<dbReference type="OrthoDB" id="10266385at2759"/>
<evidence type="ECO:0000256" key="7">
    <source>
        <dbReference type="ARBA" id="ARBA00013150"/>
    </source>
</evidence>
<accession>A0A8K0H7H1</accession>
<keyword evidence="11" id="KW-0460">Magnesium</keyword>
<keyword evidence="10" id="KW-0479">Metal-binding</keyword>
<evidence type="ECO:0000256" key="13">
    <source>
        <dbReference type="ARBA" id="ARBA00023052"/>
    </source>
</evidence>
<evidence type="ECO:0000256" key="4">
    <source>
        <dbReference type="ARBA" id="ARBA00004980"/>
    </source>
</evidence>
<dbReference type="Pfam" id="PF13292">
    <property type="entry name" value="DXP_synthase_N"/>
    <property type="match status" value="1"/>
</dbReference>
<keyword evidence="18" id="KW-1185">Reference proteome</keyword>